<organism evidence="2 3">
    <name type="scientific">Bacillus weihaiensis</name>
    <dbReference type="NCBI Taxonomy" id="1547283"/>
    <lineage>
        <taxon>Bacteria</taxon>
        <taxon>Bacillati</taxon>
        <taxon>Bacillota</taxon>
        <taxon>Bacilli</taxon>
        <taxon>Bacillales</taxon>
        <taxon>Bacillaceae</taxon>
        <taxon>Bacillus</taxon>
    </lineage>
</organism>
<reference evidence="2 3" key="1">
    <citation type="journal article" date="2016" name="Sci. Rep.">
        <title>Complete genome sequence and transcriptomic analysis of a novel marine strain Bacillus weihaiensis reveals the mechanism of brown algae degradation.</title>
        <authorList>
            <person name="Zhu Y."/>
            <person name="Chen P."/>
            <person name="Bao Y."/>
            <person name="Men Y."/>
            <person name="Zeng Y."/>
            <person name="Yang J."/>
            <person name="Sun J."/>
            <person name="Sun Y."/>
        </authorList>
    </citation>
    <scope>NUCLEOTIDE SEQUENCE [LARGE SCALE GENOMIC DNA]</scope>
    <source>
        <strain evidence="2 3">Alg07</strain>
    </source>
</reference>
<dbReference type="STRING" id="1547283.A9C19_09150"/>
<feature type="domain" description="Nudix hydrolase" evidence="1">
    <location>
        <begin position="25"/>
        <end position="196"/>
    </location>
</feature>
<dbReference type="PROSITE" id="PS51462">
    <property type="entry name" value="NUDIX"/>
    <property type="match status" value="1"/>
</dbReference>
<proteinExistence type="predicted"/>
<dbReference type="KEGG" id="bwh:A9C19_09150"/>
<name>A0A1L3MXL8_9BACI</name>
<dbReference type="Proteomes" id="UP000181936">
    <property type="component" value="Chromosome"/>
</dbReference>
<dbReference type="Gene3D" id="3.90.79.10">
    <property type="entry name" value="Nucleoside Triphosphate Pyrophosphohydrolase"/>
    <property type="match status" value="1"/>
</dbReference>
<dbReference type="SUPFAM" id="SSF55811">
    <property type="entry name" value="Nudix"/>
    <property type="match status" value="1"/>
</dbReference>
<evidence type="ECO:0000313" key="2">
    <source>
        <dbReference type="EMBL" id="APH07030.1"/>
    </source>
</evidence>
<dbReference type="GO" id="GO:0016787">
    <property type="term" value="F:hydrolase activity"/>
    <property type="evidence" value="ECO:0007669"/>
    <property type="project" value="UniProtKB-KW"/>
</dbReference>
<dbReference type="EMBL" id="CP016020">
    <property type="protein sequence ID" value="APH07030.1"/>
    <property type="molecule type" value="Genomic_DNA"/>
</dbReference>
<dbReference type="AlphaFoldDB" id="A0A1L3MXL8"/>
<dbReference type="PANTHER" id="PTHR10885">
    <property type="entry name" value="ISOPENTENYL-DIPHOSPHATE DELTA-ISOMERASE"/>
    <property type="match status" value="1"/>
</dbReference>
<evidence type="ECO:0000259" key="1">
    <source>
        <dbReference type="PROSITE" id="PS51462"/>
    </source>
</evidence>
<keyword evidence="3" id="KW-1185">Reference proteome</keyword>
<sequence>MLRIYDEQKNDIGVATRSEVHRKGYWHEAFHCWLTSYEQDTVYLYLQLRSKRKKDYPNLLDITAAGHLVAHETVEDGIREIKEEIGIDVSFDELIKLGVLYYCVIQEDFIDKELANVFLHKTNKTLDDFILQLEEVSGIVKVKVNDFADLWYGVKEKINMKGFEINEHGERITINEFVSRERFVPHQISFYKEVIQKIQEHI</sequence>
<dbReference type="InterPro" id="IPR000086">
    <property type="entry name" value="NUDIX_hydrolase_dom"/>
</dbReference>
<keyword evidence="2" id="KW-0378">Hydrolase</keyword>
<protein>
    <submittedName>
        <fullName evidence="2">NUDIX hydrolase</fullName>
    </submittedName>
</protein>
<dbReference type="PANTHER" id="PTHR10885:SF0">
    <property type="entry name" value="ISOPENTENYL-DIPHOSPHATE DELTA-ISOMERASE"/>
    <property type="match status" value="1"/>
</dbReference>
<dbReference type="CDD" id="cd04692">
    <property type="entry name" value="NUDIX_Hydrolase"/>
    <property type="match status" value="1"/>
</dbReference>
<dbReference type="InterPro" id="IPR015797">
    <property type="entry name" value="NUDIX_hydrolase-like_dom_sf"/>
</dbReference>
<evidence type="ECO:0000313" key="3">
    <source>
        <dbReference type="Proteomes" id="UP000181936"/>
    </source>
</evidence>
<accession>A0A1L3MXL8</accession>
<gene>
    <name evidence="2" type="ORF">A9C19_09150</name>
</gene>